<comment type="similarity">
    <text evidence="10">Belongs to the PlsY family.</text>
</comment>
<evidence type="ECO:0000256" key="1">
    <source>
        <dbReference type="ARBA" id="ARBA00022475"/>
    </source>
</evidence>
<dbReference type="PANTHER" id="PTHR30309:SF0">
    <property type="entry name" value="GLYCEROL-3-PHOSPHATE ACYLTRANSFERASE-RELATED"/>
    <property type="match status" value="1"/>
</dbReference>
<feature type="transmembrane region" description="Helical" evidence="10">
    <location>
        <begin position="184"/>
        <end position="203"/>
    </location>
</feature>
<keyword evidence="3 10" id="KW-0808">Transferase</keyword>
<dbReference type="EC" id="2.3.1.275" evidence="10"/>
<comment type="caution">
    <text evidence="11">The sequence shown here is derived from an EMBL/GenBank/DDBJ whole genome shotgun (WGS) entry which is preliminary data.</text>
</comment>
<feature type="transmembrane region" description="Helical" evidence="10">
    <location>
        <begin position="108"/>
        <end position="129"/>
    </location>
</feature>
<dbReference type="NCBIfam" id="TIGR00023">
    <property type="entry name" value="glycerol-3-phosphate 1-O-acyltransferase PlsY"/>
    <property type="match status" value="1"/>
</dbReference>
<evidence type="ECO:0000313" key="11">
    <source>
        <dbReference type="EMBL" id="RNE32096.1"/>
    </source>
</evidence>
<evidence type="ECO:0000256" key="10">
    <source>
        <dbReference type="HAMAP-Rule" id="MF_01043"/>
    </source>
</evidence>
<keyword evidence="2 10" id="KW-0444">Lipid biosynthesis</keyword>
<dbReference type="Proteomes" id="UP000284123">
    <property type="component" value="Unassembled WGS sequence"/>
</dbReference>
<feature type="transmembrane region" description="Helical" evidence="10">
    <location>
        <begin position="76"/>
        <end position="102"/>
    </location>
</feature>
<dbReference type="AlphaFoldDB" id="A0A422LKX7"/>
<evidence type="ECO:0000256" key="6">
    <source>
        <dbReference type="ARBA" id="ARBA00023098"/>
    </source>
</evidence>
<keyword evidence="11" id="KW-0012">Acyltransferase</keyword>
<organism evidence="11 12">
    <name type="scientific">Lacticaseibacillus paracasei</name>
    <name type="common">Lactobacillus paracasei</name>
    <dbReference type="NCBI Taxonomy" id="1597"/>
    <lineage>
        <taxon>Bacteria</taxon>
        <taxon>Bacillati</taxon>
        <taxon>Bacillota</taxon>
        <taxon>Bacilli</taxon>
        <taxon>Lactobacillales</taxon>
        <taxon>Lactobacillaceae</taxon>
        <taxon>Lacticaseibacillus</taxon>
    </lineage>
</organism>
<dbReference type="InterPro" id="IPR003811">
    <property type="entry name" value="G3P_acylTferase_PlsY"/>
</dbReference>
<protein>
    <recommendedName>
        <fullName evidence="10">Glycerol-3-phosphate acyltransferase</fullName>
    </recommendedName>
    <alternativeName>
        <fullName evidence="10">Acyl-PO4 G3P acyltransferase</fullName>
    </alternativeName>
    <alternativeName>
        <fullName evidence="10">Acyl-phosphate--glycerol-3-phosphate acyltransferase</fullName>
    </alternativeName>
    <alternativeName>
        <fullName evidence="10">G3P acyltransferase</fullName>
        <shortName evidence="10">GPAT</shortName>
        <ecNumber evidence="10">2.3.1.275</ecNumber>
    </alternativeName>
    <alternativeName>
        <fullName evidence="10">Lysophosphatidic acid synthase</fullName>
        <shortName evidence="10">LPA synthase</shortName>
    </alternativeName>
</protein>
<keyword evidence="9 10" id="KW-1208">Phospholipid metabolism</keyword>
<evidence type="ECO:0000256" key="4">
    <source>
        <dbReference type="ARBA" id="ARBA00022692"/>
    </source>
</evidence>
<dbReference type="GO" id="GO:0043772">
    <property type="term" value="F:acyl-phosphate glycerol-3-phosphate acyltransferase activity"/>
    <property type="evidence" value="ECO:0007669"/>
    <property type="project" value="UniProtKB-UniRule"/>
</dbReference>
<comment type="catalytic activity">
    <reaction evidence="10">
        <text>an acyl phosphate + sn-glycerol 3-phosphate = a 1-acyl-sn-glycero-3-phosphate + phosphate</text>
        <dbReference type="Rhea" id="RHEA:34075"/>
        <dbReference type="ChEBI" id="CHEBI:43474"/>
        <dbReference type="ChEBI" id="CHEBI:57597"/>
        <dbReference type="ChEBI" id="CHEBI:57970"/>
        <dbReference type="ChEBI" id="CHEBI:59918"/>
        <dbReference type="EC" id="2.3.1.275"/>
    </reaction>
</comment>
<dbReference type="HAMAP" id="MF_01043">
    <property type="entry name" value="PlsY"/>
    <property type="match status" value="1"/>
</dbReference>
<comment type="function">
    <text evidence="10">Catalyzes the transfer of an acyl group from acyl-phosphate (acyl-PO(4)) to glycerol-3-phosphate (G3P) to form lysophosphatidic acid (LPA). This enzyme utilizes acyl-phosphate as fatty acyl donor, but not acyl-CoA or acyl-ACP.</text>
</comment>
<keyword evidence="5 10" id="KW-1133">Transmembrane helix</keyword>
<evidence type="ECO:0000256" key="2">
    <source>
        <dbReference type="ARBA" id="ARBA00022516"/>
    </source>
</evidence>
<evidence type="ECO:0000256" key="3">
    <source>
        <dbReference type="ARBA" id="ARBA00022679"/>
    </source>
</evidence>
<keyword evidence="6 10" id="KW-0443">Lipid metabolism</keyword>
<dbReference type="PANTHER" id="PTHR30309">
    <property type="entry name" value="INNER MEMBRANE PROTEIN YGIH"/>
    <property type="match status" value="1"/>
</dbReference>
<evidence type="ECO:0000256" key="8">
    <source>
        <dbReference type="ARBA" id="ARBA00023209"/>
    </source>
</evidence>
<dbReference type="GO" id="GO:0008654">
    <property type="term" value="P:phospholipid biosynthetic process"/>
    <property type="evidence" value="ECO:0007669"/>
    <property type="project" value="UniProtKB-UniRule"/>
</dbReference>
<evidence type="ECO:0000256" key="9">
    <source>
        <dbReference type="ARBA" id="ARBA00023264"/>
    </source>
</evidence>
<dbReference type="SMART" id="SM01207">
    <property type="entry name" value="G3P_acyltransf"/>
    <property type="match status" value="1"/>
</dbReference>
<evidence type="ECO:0000313" key="12">
    <source>
        <dbReference type="Proteomes" id="UP000284123"/>
    </source>
</evidence>
<feature type="transmembrane region" description="Helical" evidence="10">
    <location>
        <begin position="149"/>
        <end position="178"/>
    </location>
</feature>
<name>A0A422LKX7_LACPA</name>
<keyword evidence="4 10" id="KW-0812">Transmembrane</keyword>
<proteinExistence type="inferred from homology"/>
<comment type="subunit">
    <text evidence="10">Probably interacts with PlsX.</text>
</comment>
<feature type="transmembrane region" description="Helical" evidence="10">
    <location>
        <begin position="29"/>
        <end position="55"/>
    </location>
</feature>
<comment type="pathway">
    <text evidence="10">Lipid metabolism; phospholipid metabolism.</text>
</comment>
<dbReference type="Pfam" id="PF02660">
    <property type="entry name" value="G3P_acyltransf"/>
    <property type="match status" value="1"/>
</dbReference>
<keyword evidence="1 10" id="KW-1003">Cell membrane</keyword>
<evidence type="ECO:0000256" key="7">
    <source>
        <dbReference type="ARBA" id="ARBA00023136"/>
    </source>
</evidence>
<dbReference type="UniPathway" id="UPA00085"/>
<keyword evidence="7 10" id="KW-0472">Membrane</keyword>
<sequence length="235" mass="25775">MYVRFILLTYHSKVKNAKIVSSLRGGAHLILVLCFILAYFIGAIPFGVVIGKLFYHTDIRKGGSHNIGTTNAYRMLGPVGGSIVLVLDILKGTLAASLPILFGIEHHWLVLIVGLAAVFGHTFSIYIRFKGGKAVATSAGILLAYNPPFFVIAFAIWFSLILLTSMVSVASTLGMVLITAWSLVYHDWLLTTVACGLLVVFLIKHRANFKRIKAGDENMVPFGLGQYLRQHRGRS</sequence>
<dbReference type="GO" id="GO:0005886">
    <property type="term" value="C:plasma membrane"/>
    <property type="evidence" value="ECO:0007669"/>
    <property type="project" value="UniProtKB-SubCell"/>
</dbReference>
<reference evidence="11 12" key="1">
    <citation type="journal article" date="2018" name="Front. Microbiol.">
        <title>Conversion of Methionine to Cysteine in Lactobacillus paracasei Depends on the Highly Mobile cysK-ctl-cysE Gene Cluster.</title>
        <authorList>
            <person name="Wuthrich D."/>
            <person name="Irmler S."/>
            <person name="Berthoud H."/>
            <person name="Guggenbuhl B."/>
            <person name="Eugster E."/>
            <person name="Bruggmann R."/>
        </authorList>
    </citation>
    <scope>NUCLEOTIDE SEQUENCE [LARGE SCALE GENOMIC DNA]</scope>
    <source>
        <strain evidence="11 12">FAM6012</strain>
    </source>
</reference>
<keyword evidence="8 10" id="KW-0594">Phospholipid biosynthesis</keyword>
<evidence type="ECO:0000256" key="5">
    <source>
        <dbReference type="ARBA" id="ARBA00022989"/>
    </source>
</evidence>
<comment type="subcellular location">
    <subcellularLocation>
        <location evidence="10">Cell membrane</location>
        <topology evidence="10">Multi-pass membrane protein</topology>
    </subcellularLocation>
</comment>
<accession>A0A422LKX7</accession>
<dbReference type="EMBL" id="LKGI01000045">
    <property type="protein sequence ID" value="RNE32096.1"/>
    <property type="molecule type" value="Genomic_DNA"/>
</dbReference>
<gene>
    <name evidence="10" type="primary">plsY</name>
    <name evidence="11" type="ORF">FAM6012_00922</name>
</gene>